<accession>A0A2Z6RRB4</accession>
<dbReference type="Pfam" id="PF07714">
    <property type="entry name" value="PK_Tyr_Ser-Thr"/>
    <property type="match status" value="1"/>
</dbReference>
<evidence type="ECO:0000313" key="3">
    <source>
        <dbReference type="EMBL" id="GES92486.1"/>
    </source>
</evidence>
<keyword evidence="4" id="KW-1185">Reference proteome</keyword>
<keyword evidence="3" id="KW-0808">Transferase</keyword>
<dbReference type="SUPFAM" id="SSF56112">
    <property type="entry name" value="Protein kinase-like (PK-like)"/>
    <property type="match status" value="1"/>
</dbReference>
<organism evidence="2 4">
    <name type="scientific">Rhizophagus clarus</name>
    <dbReference type="NCBI Taxonomy" id="94130"/>
    <lineage>
        <taxon>Eukaryota</taxon>
        <taxon>Fungi</taxon>
        <taxon>Fungi incertae sedis</taxon>
        <taxon>Mucoromycota</taxon>
        <taxon>Glomeromycotina</taxon>
        <taxon>Glomeromycetes</taxon>
        <taxon>Glomerales</taxon>
        <taxon>Glomeraceae</taxon>
        <taxon>Rhizophagus</taxon>
    </lineage>
</organism>
<dbReference type="PRINTS" id="PR00109">
    <property type="entry name" value="TYRKINASE"/>
</dbReference>
<evidence type="ECO:0000313" key="4">
    <source>
        <dbReference type="Proteomes" id="UP000247702"/>
    </source>
</evidence>
<dbReference type="Gene3D" id="1.10.510.10">
    <property type="entry name" value="Transferase(Phosphotransferase) domain 1"/>
    <property type="match status" value="1"/>
</dbReference>
<comment type="caution">
    <text evidence="2">The sequence shown here is derived from an EMBL/GenBank/DDBJ whole genome shotgun (WGS) entry which is preliminary data.</text>
</comment>
<dbReference type="InterPro" id="IPR011009">
    <property type="entry name" value="Kinase-like_dom_sf"/>
</dbReference>
<evidence type="ECO:0000313" key="2">
    <source>
        <dbReference type="EMBL" id="GBC04841.1"/>
    </source>
</evidence>
<feature type="domain" description="Protein kinase" evidence="1">
    <location>
        <begin position="35"/>
        <end position="298"/>
    </location>
</feature>
<dbReference type="PANTHER" id="PTHR44329">
    <property type="entry name" value="SERINE/THREONINE-PROTEIN KINASE TNNI3K-RELATED"/>
    <property type="match status" value="1"/>
</dbReference>
<dbReference type="GO" id="GO:0004674">
    <property type="term" value="F:protein serine/threonine kinase activity"/>
    <property type="evidence" value="ECO:0007669"/>
    <property type="project" value="TreeGrafter"/>
</dbReference>
<dbReference type="GO" id="GO:0005524">
    <property type="term" value="F:ATP binding"/>
    <property type="evidence" value="ECO:0007669"/>
    <property type="project" value="InterPro"/>
</dbReference>
<dbReference type="InterPro" id="IPR051681">
    <property type="entry name" value="Ser/Thr_Kinases-Pseudokinases"/>
</dbReference>
<dbReference type="InterPro" id="IPR001245">
    <property type="entry name" value="Ser-Thr/Tyr_kinase_cat_dom"/>
</dbReference>
<protein>
    <submittedName>
        <fullName evidence="3">Kinase-like domain-containing protein</fullName>
    </submittedName>
</protein>
<evidence type="ECO:0000259" key="1">
    <source>
        <dbReference type="PROSITE" id="PS50011"/>
    </source>
</evidence>
<dbReference type="InterPro" id="IPR000719">
    <property type="entry name" value="Prot_kinase_dom"/>
</dbReference>
<reference evidence="2 4" key="1">
    <citation type="submission" date="2017-11" db="EMBL/GenBank/DDBJ databases">
        <title>The genome of Rhizophagus clarus HR1 reveals common genetic basis of auxotrophy among arbuscular mycorrhizal fungi.</title>
        <authorList>
            <person name="Kobayashi Y."/>
        </authorList>
    </citation>
    <scope>NUCLEOTIDE SEQUENCE [LARGE SCALE GENOMIC DNA]</scope>
    <source>
        <strain evidence="2 4">HR1</strain>
    </source>
</reference>
<dbReference type="AlphaFoldDB" id="A0A2Z6RRB4"/>
<name>A0A2Z6RRB4_9GLOM</name>
<dbReference type="EMBL" id="BEXD01003970">
    <property type="protein sequence ID" value="GBC04841.1"/>
    <property type="molecule type" value="Genomic_DNA"/>
</dbReference>
<gene>
    <name evidence="3" type="ORF">RCL2_001926300</name>
    <name evidence="2" type="ORF">RclHR1_00590027</name>
</gene>
<dbReference type="EMBL" id="BLAL01000215">
    <property type="protein sequence ID" value="GES92486.1"/>
    <property type="molecule type" value="Genomic_DNA"/>
</dbReference>
<reference evidence="3" key="2">
    <citation type="submission" date="2019-10" db="EMBL/GenBank/DDBJ databases">
        <title>Conservation and host-specific expression of non-tandemly repeated heterogenous ribosome RNA gene in arbuscular mycorrhizal fungi.</title>
        <authorList>
            <person name="Maeda T."/>
            <person name="Kobayashi Y."/>
            <person name="Nakagawa T."/>
            <person name="Ezawa T."/>
            <person name="Yamaguchi K."/>
            <person name="Bino T."/>
            <person name="Nishimoto Y."/>
            <person name="Shigenobu S."/>
            <person name="Kawaguchi M."/>
        </authorList>
    </citation>
    <scope>NUCLEOTIDE SEQUENCE</scope>
    <source>
        <strain evidence="3">HR1</strain>
    </source>
</reference>
<dbReference type="OrthoDB" id="1890790at2759"/>
<dbReference type="PROSITE" id="PS50011">
    <property type="entry name" value="PROTEIN_KINASE_DOM"/>
    <property type="match status" value="1"/>
</dbReference>
<sequence>MSSEMQVTSNSNESIDWIEESISKKRIKHYEYEHFNNIQELGFEGFGKIFRANLKKSDKSLSLKSFKNFDNLVAKELVRELKLHRNSEFFNNIIRFYGITTKENENDKAKEYLLVMEYADSGNLQNYLKNNFNRLTWDNKFELAYQLASAVLYLHDEGIMHLDLHSKSISIHQNNIKLNDFGLTKRIEEVSKNQSKFYHVPYIDPKRLINKKYNLNEKSDAYSVGVILWEISSGRPPFGKTYDIFSLTYKISQGARENPIPDTPDSYVKIYTECWNQEPDDRPTMNEVFDRLKSARKLKNKQINKLEREPNAECSNIPSNDINRFITNGITMFSGIINEVVHKNQERELDDVTYRNVYNNAESEQTYDNLYQHDSNSSHLLDTLNEIDIGTRSNREKAVKICKRAESLFHEVGGAFETDDHQKKVMGLLKKSAEGAVVMAGMLQNGHNDENMVEAVESFKKKVVHNDECCIS</sequence>
<proteinExistence type="predicted"/>
<dbReference type="Proteomes" id="UP000615446">
    <property type="component" value="Unassembled WGS sequence"/>
</dbReference>
<keyword evidence="3" id="KW-0418">Kinase</keyword>
<dbReference type="Proteomes" id="UP000247702">
    <property type="component" value="Unassembled WGS sequence"/>
</dbReference>